<organism evidence="1">
    <name type="scientific">marine sediment metagenome</name>
    <dbReference type="NCBI Taxonomy" id="412755"/>
    <lineage>
        <taxon>unclassified sequences</taxon>
        <taxon>metagenomes</taxon>
        <taxon>ecological metagenomes</taxon>
    </lineage>
</organism>
<name>A0A0F9C8M9_9ZZZZ</name>
<protein>
    <submittedName>
        <fullName evidence="1">Uncharacterized protein</fullName>
    </submittedName>
</protein>
<gene>
    <name evidence="1" type="ORF">LCGC14_2697120</name>
</gene>
<reference evidence="1" key="1">
    <citation type="journal article" date="2015" name="Nature">
        <title>Complex archaea that bridge the gap between prokaryotes and eukaryotes.</title>
        <authorList>
            <person name="Spang A."/>
            <person name="Saw J.H."/>
            <person name="Jorgensen S.L."/>
            <person name="Zaremba-Niedzwiedzka K."/>
            <person name="Martijn J."/>
            <person name="Lind A.E."/>
            <person name="van Eijk R."/>
            <person name="Schleper C."/>
            <person name="Guy L."/>
            <person name="Ettema T.J."/>
        </authorList>
    </citation>
    <scope>NUCLEOTIDE SEQUENCE</scope>
</reference>
<accession>A0A0F9C8M9</accession>
<dbReference type="EMBL" id="LAZR01047958">
    <property type="protein sequence ID" value="KKK93011.1"/>
    <property type="molecule type" value="Genomic_DNA"/>
</dbReference>
<sequence>MGLISREGTFRGVATDSGVGLTTNNFPQFVAQVSALEFYDLLLRVAEKSGMAYYGSAGQGKALVPIDALNLDICKRIVNDGFRLFKSSPPPRGWHWQERIASITLSAAESGTATGGNSTTLVDTTNRDEADDYFNDWILTITSGTGVGETATITDFDQGTSTLTFAALSGGSTPDTTSVYRIEKINLLPEDFNGQIDGPITFAANTNRGSSIEWVGESTIRRSRADFVTTGYTLMAAVRPYQPTAGVLGTTRRWELIVDPAPVAADTLQFPYTSHFNTMDYETGVAT</sequence>
<evidence type="ECO:0000313" key="1">
    <source>
        <dbReference type="EMBL" id="KKK93011.1"/>
    </source>
</evidence>
<proteinExistence type="predicted"/>
<dbReference type="AlphaFoldDB" id="A0A0F9C8M9"/>
<comment type="caution">
    <text evidence="1">The sequence shown here is derived from an EMBL/GenBank/DDBJ whole genome shotgun (WGS) entry which is preliminary data.</text>
</comment>
<feature type="non-terminal residue" evidence="1">
    <location>
        <position position="287"/>
    </location>
</feature>